<evidence type="ECO:0000313" key="3">
    <source>
        <dbReference type="Proteomes" id="UP000886689"/>
    </source>
</evidence>
<keyword evidence="1" id="KW-0732">Signal</keyword>
<dbReference type="Proteomes" id="UP000886689">
    <property type="component" value="Unassembled WGS sequence"/>
</dbReference>
<feature type="chain" id="PRO_5039017513" evidence="1">
    <location>
        <begin position="20"/>
        <end position="124"/>
    </location>
</feature>
<protein>
    <submittedName>
        <fullName evidence="2">Uncharacterized protein</fullName>
    </submittedName>
</protein>
<sequence length="124" mass="11568">MKKIIVTAFLAAASFGASAAVTSICTGVTPGAAGTAPAKGTAGTHFMVTAIAPKCSANVFLEGEDGTNGSYYAVGSASAKGKTTFGGSTARGAVAAGVACTVAGGCVKADATAGLTAAKTAAGT</sequence>
<evidence type="ECO:0000256" key="1">
    <source>
        <dbReference type="SAM" id="SignalP"/>
    </source>
</evidence>
<name>A0A9D7JYY7_9PROT</name>
<proteinExistence type="predicted"/>
<feature type="signal peptide" evidence="1">
    <location>
        <begin position="1"/>
        <end position="19"/>
    </location>
</feature>
<evidence type="ECO:0000313" key="2">
    <source>
        <dbReference type="EMBL" id="MBK8523248.1"/>
    </source>
</evidence>
<organism evidence="2 3">
    <name type="scientific">Candidatus Proximibacter danicus</name>
    <dbReference type="NCBI Taxonomy" id="2954365"/>
    <lineage>
        <taxon>Bacteria</taxon>
        <taxon>Pseudomonadati</taxon>
        <taxon>Pseudomonadota</taxon>
        <taxon>Betaproteobacteria</taxon>
        <taxon>Candidatus Proximibacter</taxon>
    </lineage>
</organism>
<accession>A0A9D7JYY7</accession>
<comment type="caution">
    <text evidence="2">The sequence shown here is derived from an EMBL/GenBank/DDBJ whole genome shotgun (WGS) entry which is preliminary data.</text>
</comment>
<dbReference type="EMBL" id="JADJUC010000002">
    <property type="protein sequence ID" value="MBK8523248.1"/>
    <property type="molecule type" value="Genomic_DNA"/>
</dbReference>
<gene>
    <name evidence="2" type="ORF">IPL58_03445</name>
</gene>
<dbReference type="AlphaFoldDB" id="A0A9D7JYY7"/>
<reference evidence="2" key="1">
    <citation type="submission" date="2020-10" db="EMBL/GenBank/DDBJ databases">
        <title>Connecting structure to function with the recovery of over 1000 high-quality activated sludge metagenome-assembled genomes encoding full-length rRNA genes using long-read sequencing.</title>
        <authorList>
            <person name="Singleton C.M."/>
            <person name="Petriglieri F."/>
            <person name="Kristensen J.M."/>
            <person name="Kirkegaard R.H."/>
            <person name="Michaelsen T.Y."/>
            <person name="Andersen M.H."/>
            <person name="Karst S.M."/>
            <person name="Dueholm M.S."/>
            <person name="Nielsen P.H."/>
            <person name="Albertsen M."/>
        </authorList>
    </citation>
    <scope>NUCLEOTIDE SEQUENCE</scope>
    <source>
        <strain evidence="2">Hirt_18-Q3-R61-65_BATAC.395</strain>
    </source>
</reference>